<dbReference type="PROSITE" id="PS50065">
    <property type="entry name" value="HMG_COA_REDUCTASE_4"/>
    <property type="match status" value="1"/>
</dbReference>
<evidence type="ECO:0000256" key="9">
    <source>
        <dbReference type="RuleBase" id="RU361219"/>
    </source>
</evidence>
<evidence type="ECO:0000256" key="8">
    <source>
        <dbReference type="ARBA" id="ARBA00023136"/>
    </source>
</evidence>
<sequence>MLRQLRALLRPLAIQAAYSPIETIVFFSVIGTLAYFHILNAIKHSSFFAPSALPPLRPSHAILRHSDWIPVREHVWTHPTPHVIAQEIQQLVFTAEQTPDIPLESALANVTAQLASAAAFSHISSTEHTLTQTLAFQRGAFDSLLSLLPAHSFRVLHSGPSSEPIIGETSSPKWIAYAARALVVRFYTLAQKADSLDILLILLGYVLMHTTFYLLISRSRALGSNFWLPCAIMSSSILALLLSLPIAMALKVPIDPVALTEALPFLVCTVGFDKPLRLARAVFLHPHLTTPPVALSSLSANTAQALPLKPAAKILTESLSLTYPPIIRDYILEIAVLVVGANSKVAGLREVCALAALLLAVDCLLMCTYLVGVLGIMIEVRRIQTLRGFTKSTRTRSRSSSISSYQGSVQHTPLGSYPGTPGTPYSNSSSRAPPAKSAMVQPPAPPSLRERLLGVKGSSIIESNGHAKGKGSDPVQQQNPVARLKLLLIASFLTLHILNLCTPLAGTSLYKHSPAAVKFDGILAHHGDMDTAASARRVDITQGGVAAVLEQMAHAPGDEEVVVRVSAPAWVQVQPAATSASLAGGAQEGQTLDGFMSSWTRLVGDPVLSKWIVVVLAISISLNGYLLKGIAAGLGIGLILPGKAGGVRFEGEGEDEPQEGLRFAVADEKEEEKGQRARTGVPTFTLEDVDRRLKARLTVPIPTASSPPSPVLGHATTSFTSTAVSSPAPATVLPLPTPPSSTDTNTRPFDILTELFDKAEGAHAKAEVLAGMSDEEVIVLTQKGKIQPYALEKVLSGGEVGWGVRQSEVERAVRVRRGIISRATRTKTLESSLVPLEHYDYTRVLGACCENVVGYIPLPLGIAGPLTVDSTSYYIPMATAEGTLVASTSRGCKALNAGGGVRTVVTRDGMTRGPAIDFPSVHEAAAAMAWIDGEGYEVLKEAFESTSRFARLRGIKTALAGRTLYARFATATGDAMGMNMISKGTEKALEVMQHEFPGMVVLALSGNYCTDKKPAAINWIEGRGKSVVAEAVVPGKVVQSVLKTTVAALCNLNVKKNLVGSAMAGAIGGFNAHAANILTAVFLATGQDPAQNVESSNCMTLMEPTNDGEDLLMTVTMPSIEVGTVGGGTILSPQQAVLEMLGIKGAHPTEPGANAQQLARIIAAAVMAGELSLLSALAAGHLVRAHLVHNRSQPNTPASGRGGAGGLLVKARPTLTPTTPEGKEEGKGEGEGEGDKAVRRSESTASLPPYSK</sequence>
<feature type="compositionally biased region" description="Basic and acidic residues" evidence="10">
    <location>
        <begin position="1221"/>
        <end position="1242"/>
    </location>
</feature>
<dbReference type="EC" id="1.1.1.34" evidence="9"/>
<accession>A0A8H5M7B0</accession>
<dbReference type="GO" id="GO:0008299">
    <property type="term" value="P:isoprenoid biosynthetic process"/>
    <property type="evidence" value="ECO:0007669"/>
    <property type="project" value="InterPro"/>
</dbReference>
<feature type="transmembrane region" description="Helical" evidence="9">
    <location>
        <begin position="353"/>
        <end position="378"/>
    </location>
</feature>
<dbReference type="NCBIfam" id="TIGR00533">
    <property type="entry name" value="HMG_CoA_R_NADP"/>
    <property type="match status" value="1"/>
</dbReference>
<dbReference type="InterPro" id="IPR002202">
    <property type="entry name" value="HMG_CoA_Rdtase"/>
</dbReference>
<dbReference type="GO" id="GO:0015936">
    <property type="term" value="P:coenzyme A metabolic process"/>
    <property type="evidence" value="ECO:0007669"/>
    <property type="project" value="InterPro"/>
</dbReference>
<keyword evidence="4 9" id="KW-0256">Endoplasmic reticulum</keyword>
<dbReference type="InterPro" id="IPR004554">
    <property type="entry name" value="HMG_CoA_Rdtase_eu_arc"/>
</dbReference>
<dbReference type="PANTHER" id="PTHR10572:SF24">
    <property type="entry name" value="3-HYDROXY-3-METHYLGLUTARYL-COENZYME A REDUCTASE"/>
    <property type="match status" value="1"/>
</dbReference>
<keyword evidence="7 9" id="KW-0560">Oxidoreductase</keyword>
<reference evidence="12 13" key="1">
    <citation type="journal article" date="2020" name="ISME J.">
        <title>Uncovering the hidden diversity of litter-decomposition mechanisms in mushroom-forming fungi.</title>
        <authorList>
            <person name="Floudas D."/>
            <person name="Bentzer J."/>
            <person name="Ahren D."/>
            <person name="Johansson T."/>
            <person name="Persson P."/>
            <person name="Tunlid A."/>
        </authorList>
    </citation>
    <scope>NUCLEOTIDE SEQUENCE [LARGE SCALE GENOMIC DNA]</scope>
    <source>
        <strain evidence="12 13">CBS 661.87</strain>
    </source>
</reference>
<feature type="domain" description="SSD" evidence="11">
    <location>
        <begin position="197"/>
        <end position="376"/>
    </location>
</feature>
<dbReference type="InterPro" id="IPR023076">
    <property type="entry name" value="HMG_CoA_Rdtase_CS"/>
</dbReference>
<comment type="similarity">
    <text evidence="2 9">Belongs to the HMG-CoA reductase family.</text>
</comment>
<dbReference type="InterPro" id="IPR023074">
    <property type="entry name" value="HMG_CoA_Rdtase_cat_sf"/>
</dbReference>
<evidence type="ECO:0000313" key="13">
    <source>
        <dbReference type="Proteomes" id="UP000565441"/>
    </source>
</evidence>
<keyword evidence="3 9" id="KW-0812">Transmembrane</keyword>
<keyword evidence="13" id="KW-1185">Reference proteome</keyword>
<dbReference type="GO" id="GO:0006696">
    <property type="term" value="P:ergosterol biosynthetic process"/>
    <property type="evidence" value="ECO:0007669"/>
    <property type="project" value="TreeGrafter"/>
</dbReference>
<evidence type="ECO:0000259" key="11">
    <source>
        <dbReference type="PROSITE" id="PS50156"/>
    </source>
</evidence>
<dbReference type="PRINTS" id="PR00071">
    <property type="entry name" value="HMGCOARDTASE"/>
</dbReference>
<keyword evidence="5 9" id="KW-0521">NADP</keyword>
<dbReference type="GO" id="GO:0004420">
    <property type="term" value="F:hydroxymethylglutaryl-CoA reductase (NADPH) activity"/>
    <property type="evidence" value="ECO:0007669"/>
    <property type="project" value="UniProtKB-EC"/>
</dbReference>
<dbReference type="Gene3D" id="3.30.70.420">
    <property type="entry name" value="Hydroxymethylglutaryl-CoA reductase, class I/II, NAD/NADP-binding domain"/>
    <property type="match status" value="1"/>
</dbReference>
<comment type="subcellular location">
    <subcellularLocation>
        <location evidence="1 9">Endoplasmic reticulum membrane</location>
        <topology evidence="1 9">Multi-pass membrane protein</topology>
    </subcellularLocation>
</comment>
<dbReference type="Proteomes" id="UP000565441">
    <property type="component" value="Unassembled WGS sequence"/>
</dbReference>
<dbReference type="PROSITE" id="PS00066">
    <property type="entry name" value="HMG_COA_REDUCTASE_1"/>
    <property type="match status" value="1"/>
</dbReference>
<dbReference type="SUPFAM" id="SSF55035">
    <property type="entry name" value="NAD-binding domain of HMG-CoA reductase"/>
    <property type="match status" value="1"/>
</dbReference>
<dbReference type="GO" id="GO:0005789">
    <property type="term" value="C:endoplasmic reticulum membrane"/>
    <property type="evidence" value="ECO:0007669"/>
    <property type="project" value="UniProtKB-SubCell"/>
</dbReference>
<dbReference type="PROSITE" id="PS00318">
    <property type="entry name" value="HMG_COA_REDUCTASE_2"/>
    <property type="match status" value="1"/>
</dbReference>
<dbReference type="PROSITE" id="PS01192">
    <property type="entry name" value="HMG_COA_REDUCTASE_3"/>
    <property type="match status" value="1"/>
</dbReference>
<dbReference type="Gene3D" id="1.10.3270.10">
    <property type="entry name" value="HMGR, N-terminal domain"/>
    <property type="match status" value="1"/>
</dbReference>
<evidence type="ECO:0000313" key="12">
    <source>
        <dbReference type="EMBL" id="KAF5383316.1"/>
    </source>
</evidence>
<keyword evidence="6 9" id="KW-1133">Transmembrane helix</keyword>
<comment type="catalytic activity">
    <reaction evidence="9">
        <text>(R)-mevalonate + 2 NADP(+) + CoA = (3S)-3-hydroxy-3-methylglutaryl-CoA + 2 NADPH + 2 H(+)</text>
        <dbReference type="Rhea" id="RHEA:15989"/>
        <dbReference type="ChEBI" id="CHEBI:15378"/>
        <dbReference type="ChEBI" id="CHEBI:36464"/>
        <dbReference type="ChEBI" id="CHEBI:43074"/>
        <dbReference type="ChEBI" id="CHEBI:57287"/>
        <dbReference type="ChEBI" id="CHEBI:57783"/>
        <dbReference type="ChEBI" id="CHEBI:58349"/>
        <dbReference type="EC" id="1.1.1.34"/>
    </reaction>
</comment>
<dbReference type="InterPro" id="IPR009023">
    <property type="entry name" value="HMG_CoA_Rdtase_NAD(P)-bd_sf"/>
</dbReference>
<dbReference type="FunFam" id="3.90.770.10:FF:000001">
    <property type="entry name" value="3-hydroxy-3-methylglutaryl coenzyme A reductase"/>
    <property type="match status" value="1"/>
</dbReference>
<dbReference type="InterPro" id="IPR023282">
    <property type="entry name" value="HMG_CoA_Rdtase_N"/>
</dbReference>
<comment type="pathway">
    <text evidence="9">Metabolic intermediate biosynthesis; (R)-mevalonate biosynthesis; (R)-mevalonate from acetyl-CoA: step 3/3.</text>
</comment>
<feature type="transmembrane region" description="Helical" evidence="9">
    <location>
        <begin position="228"/>
        <end position="250"/>
    </location>
</feature>
<dbReference type="CDD" id="cd00643">
    <property type="entry name" value="HMG-CoA_reductase_classI"/>
    <property type="match status" value="1"/>
</dbReference>
<dbReference type="UniPathway" id="UPA00058">
    <property type="reaction ID" value="UER00103"/>
</dbReference>
<evidence type="ECO:0000256" key="1">
    <source>
        <dbReference type="ARBA" id="ARBA00004477"/>
    </source>
</evidence>
<dbReference type="InterPro" id="IPR009029">
    <property type="entry name" value="HMG_CoA_Rdtase_sub-bd_dom_sf"/>
</dbReference>
<evidence type="ECO:0000256" key="7">
    <source>
        <dbReference type="ARBA" id="ARBA00023002"/>
    </source>
</evidence>
<proteinExistence type="inferred from homology"/>
<dbReference type="Pfam" id="PF12349">
    <property type="entry name" value="Sterol-sensing"/>
    <property type="match status" value="1"/>
</dbReference>
<dbReference type="OrthoDB" id="310654at2759"/>
<comment type="caution">
    <text evidence="12">The sequence shown here is derived from an EMBL/GenBank/DDBJ whole genome shotgun (WGS) entry which is preliminary data.</text>
</comment>
<evidence type="ECO:0000256" key="5">
    <source>
        <dbReference type="ARBA" id="ARBA00022857"/>
    </source>
</evidence>
<keyword evidence="8 9" id="KW-0472">Membrane</keyword>
<dbReference type="InterPro" id="IPR053958">
    <property type="entry name" value="HMGCR/SNAP/NPC1-like_SSD"/>
</dbReference>
<evidence type="ECO:0000256" key="2">
    <source>
        <dbReference type="ARBA" id="ARBA00007661"/>
    </source>
</evidence>
<dbReference type="SUPFAM" id="SSF56542">
    <property type="entry name" value="Substrate-binding domain of HMG-CoA reductase"/>
    <property type="match status" value="1"/>
</dbReference>
<dbReference type="PANTHER" id="PTHR10572">
    <property type="entry name" value="3-HYDROXY-3-METHYLGLUTARYL-COENZYME A REDUCTASE"/>
    <property type="match status" value="1"/>
</dbReference>
<feature type="region of interest" description="Disordered" evidence="10">
    <location>
        <begin position="1191"/>
        <end position="1252"/>
    </location>
</feature>
<name>A0A8H5M7B0_9AGAR</name>
<dbReference type="AlphaFoldDB" id="A0A8H5M7B0"/>
<dbReference type="PROSITE" id="PS50156">
    <property type="entry name" value="SSD"/>
    <property type="match status" value="1"/>
</dbReference>
<dbReference type="Pfam" id="PF00368">
    <property type="entry name" value="HMG-CoA_red"/>
    <property type="match status" value="1"/>
</dbReference>
<evidence type="ECO:0000256" key="10">
    <source>
        <dbReference type="SAM" id="MobiDB-lite"/>
    </source>
</evidence>
<organism evidence="12 13">
    <name type="scientific">Tricholomella constricta</name>
    <dbReference type="NCBI Taxonomy" id="117010"/>
    <lineage>
        <taxon>Eukaryota</taxon>
        <taxon>Fungi</taxon>
        <taxon>Dikarya</taxon>
        <taxon>Basidiomycota</taxon>
        <taxon>Agaricomycotina</taxon>
        <taxon>Agaricomycetes</taxon>
        <taxon>Agaricomycetidae</taxon>
        <taxon>Agaricales</taxon>
        <taxon>Tricholomatineae</taxon>
        <taxon>Lyophyllaceae</taxon>
        <taxon>Tricholomella</taxon>
    </lineage>
</organism>
<dbReference type="FunFam" id="3.30.70.420:FF:000001">
    <property type="entry name" value="3-hydroxy-3-methylglutaryl coenzyme A reductase"/>
    <property type="match status" value="1"/>
</dbReference>
<dbReference type="InterPro" id="IPR000731">
    <property type="entry name" value="SSD"/>
</dbReference>
<evidence type="ECO:0000256" key="4">
    <source>
        <dbReference type="ARBA" id="ARBA00022824"/>
    </source>
</evidence>
<evidence type="ECO:0000256" key="6">
    <source>
        <dbReference type="ARBA" id="ARBA00022989"/>
    </source>
</evidence>
<gene>
    <name evidence="12" type="ORF">D9615_004985</name>
</gene>
<dbReference type="EMBL" id="JAACJP010000007">
    <property type="protein sequence ID" value="KAF5383316.1"/>
    <property type="molecule type" value="Genomic_DNA"/>
</dbReference>
<feature type="region of interest" description="Disordered" evidence="10">
    <location>
        <begin position="397"/>
        <end position="448"/>
    </location>
</feature>
<evidence type="ECO:0000256" key="3">
    <source>
        <dbReference type="ARBA" id="ARBA00022692"/>
    </source>
</evidence>
<dbReference type="Gene3D" id="3.90.770.10">
    <property type="entry name" value="3-hydroxy-3-methylglutaryl-coenzyme A Reductase, Chain A, domain 2"/>
    <property type="match status" value="1"/>
</dbReference>
<dbReference type="GO" id="GO:0005778">
    <property type="term" value="C:peroxisomal membrane"/>
    <property type="evidence" value="ECO:0007669"/>
    <property type="project" value="TreeGrafter"/>
</dbReference>
<protein>
    <recommendedName>
        <fullName evidence="9">3-hydroxy-3-methylglutaryl coenzyme A reductase</fullName>
        <shortName evidence="9">HMG-CoA reductase</shortName>
        <ecNumber evidence="9">1.1.1.34</ecNumber>
    </recommendedName>
</protein>
<feature type="transmembrane region" description="Helical" evidence="9">
    <location>
        <begin position="198"/>
        <end position="216"/>
    </location>
</feature>